<dbReference type="PROSITE" id="PS50109">
    <property type="entry name" value="HIS_KIN"/>
    <property type="match status" value="1"/>
</dbReference>
<dbReference type="Proteomes" id="UP001497045">
    <property type="component" value="Unassembled WGS sequence"/>
</dbReference>
<dbReference type="InterPro" id="IPR003594">
    <property type="entry name" value="HATPase_dom"/>
</dbReference>
<dbReference type="SMART" id="SM00388">
    <property type="entry name" value="HisKA"/>
    <property type="match status" value="1"/>
</dbReference>
<keyword evidence="7 12" id="KW-0067">ATP-binding</keyword>
<dbReference type="Gene3D" id="3.30.565.10">
    <property type="entry name" value="Histidine kinase-like ATPase, C-terminal domain"/>
    <property type="match status" value="1"/>
</dbReference>
<proteinExistence type="predicted"/>
<feature type="domain" description="Histidine kinase" evidence="10">
    <location>
        <begin position="276"/>
        <end position="488"/>
    </location>
</feature>
<dbReference type="Gene3D" id="3.40.50.2300">
    <property type="match status" value="1"/>
</dbReference>
<dbReference type="SUPFAM" id="SSF55785">
    <property type="entry name" value="PYP-like sensor domain (PAS domain)"/>
    <property type="match status" value="1"/>
</dbReference>
<dbReference type="Pfam" id="PF00072">
    <property type="entry name" value="Response_reg"/>
    <property type="match status" value="1"/>
</dbReference>
<evidence type="ECO:0000259" key="10">
    <source>
        <dbReference type="PROSITE" id="PS50109"/>
    </source>
</evidence>
<dbReference type="Gene3D" id="3.30.450.20">
    <property type="entry name" value="PAS domain"/>
    <property type="match status" value="1"/>
</dbReference>
<evidence type="ECO:0000259" key="11">
    <source>
        <dbReference type="PROSITE" id="PS50110"/>
    </source>
</evidence>
<dbReference type="InterPro" id="IPR005467">
    <property type="entry name" value="His_kinase_dom"/>
</dbReference>
<dbReference type="SUPFAM" id="SSF52172">
    <property type="entry name" value="CheY-like"/>
    <property type="match status" value="1"/>
</dbReference>
<sequence>MAATPPLDKDELDSQFRELIDAFPLGVGLFDADARMLYANPALGRLNPQLAELLEVGLDWDHLLVEWVARGVMSLEAQSRLRWLEAQLDEAGGKSVRAVIEMRDMGLHEFMLTAISTGGFVLDQRDVTRREMAEEYDREADALLRQVMEACPANLVMSRMDDGQIIYRSPAARELLGPGKKVVEHFAKRSDLADFVTEILPQGRLDDVSILLKNTDGNTFPALLSSRLIEYRGEDVAVSALVDITKEVEMRKMLAAQRERIFETEKLSALGELLAGVAHELNNPLSVVVGHALMLREETVDPEILRRVEQIEKAAERCAKIVKSFLAMAREQQVAKETLGLRGLLDSAVRSLREGEMDFNIEVSCNFAADLPPLSGDPAQLEQVFTNLLVNAQQAIEKAGADGRIEIAARPDRSRNLMVIDVADDGPGIPAHVGKRVFEPLFTTKEVGQGTGIGLAFCHRVLTAHGGSIELIPSDVGAHFRIHLPLGEVDQSKNEALADLAPTDRRGQVLVIDDEQDVAALIAEILRRDGYRVEMAHSAEDGLAACAEQDFDAVLVDIKMPGIGGQGFLQRTREERPELVERIAFVTGSTMSPETRGFLDNCGCRFLEKPVAPKDLRALASQIVKRSR</sequence>
<dbReference type="PANTHER" id="PTHR43065">
    <property type="entry name" value="SENSOR HISTIDINE KINASE"/>
    <property type="match status" value="1"/>
</dbReference>
<dbReference type="SUPFAM" id="SSF55874">
    <property type="entry name" value="ATPase domain of HSP90 chaperone/DNA topoisomerase II/histidine kinase"/>
    <property type="match status" value="1"/>
</dbReference>
<dbReference type="PROSITE" id="PS50110">
    <property type="entry name" value="RESPONSE_REGULATORY"/>
    <property type="match status" value="1"/>
</dbReference>
<evidence type="ECO:0000313" key="13">
    <source>
        <dbReference type="Proteomes" id="UP001497045"/>
    </source>
</evidence>
<accession>A0ABU9IF26</accession>
<dbReference type="InterPro" id="IPR003661">
    <property type="entry name" value="HisK_dim/P_dom"/>
</dbReference>
<evidence type="ECO:0000256" key="4">
    <source>
        <dbReference type="ARBA" id="ARBA00022679"/>
    </source>
</evidence>
<comment type="caution">
    <text evidence="12">The sequence shown here is derived from an EMBL/GenBank/DDBJ whole genome shotgun (WGS) entry which is preliminary data.</text>
</comment>
<dbReference type="Pfam" id="PF13426">
    <property type="entry name" value="PAS_9"/>
    <property type="match status" value="1"/>
</dbReference>
<comment type="catalytic activity">
    <reaction evidence="1">
        <text>ATP + protein L-histidine = ADP + protein N-phospho-L-histidine.</text>
        <dbReference type="EC" id="2.7.13.3"/>
    </reaction>
</comment>
<dbReference type="Gene3D" id="1.10.287.130">
    <property type="match status" value="1"/>
</dbReference>
<dbReference type="InterPro" id="IPR011006">
    <property type="entry name" value="CheY-like_superfamily"/>
</dbReference>
<evidence type="ECO:0000256" key="9">
    <source>
        <dbReference type="PROSITE-ProRule" id="PRU00169"/>
    </source>
</evidence>
<feature type="domain" description="Response regulatory" evidence="11">
    <location>
        <begin position="508"/>
        <end position="624"/>
    </location>
</feature>
<dbReference type="InterPro" id="IPR035965">
    <property type="entry name" value="PAS-like_dom_sf"/>
</dbReference>
<organism evidence="12 13">
    <name type="scientific">Aurantiacibacter gilvus</name>
    <dbReference type="NCBI Taxonomy" id="3139141"/>
    <lineage>
        <taxon>Bacteria</taxon>
        <taxon>Pseudomonadati</taxon>
        <taxon>Pseudomonadota</taxon>
        <taxon>Alphaproteobacteria</taxon>
        <taxon>Sphingomonadales</taxon>
        <taxon>Erythrobacteraceae</taxon>
        <taxon>Aurantiacibacter</taxon>
    </lineage>
</organism>
<dbReference type="Pfam" id="PF02518">
    <property type="entry name" value="HATPase_c"/>
    <property type="match status" value="1"/>
</dbReference>
<dbReference type="InterPro" id="IPR036890">
    <property type="entry name" value="HATPase_C_sf"/>
</dbReference>
<protein>
    <recommendedName>
        <fullName evidence="2">histidine kinase</fullName>
        <ecNumber evidence="2">2.7.13.3</ecNumber>
    </recommendedName>
</protein>
<dbReference type="SMART" id="SM00387">
    <property type="entry name" value="HATPase_c"/>
    <property type="match status" value="1"/>
</dbReference>
<gene>
    <name evidence="12" type="ORF">AAEO60_10130</name>
</gene>
<dbReference type="GO" id="GO:0005524">
    <property type="term" value="F:ATP binding"/>
    <property type="evidence" value="ECO:0007669"/>
    <property type="project" value="UniProtKB-KW"/>
</dbReference>
<dbReference type="PANTHER" id="PTHR43065:SF10">
    <property type="entry name" value="PEROXIDE STRESS-ACTIVATED HISTIDINE KINASE MAK3"/>
    <property type="match status" value="1"/>
</dbReference>
<reference evidence="12 13" key="1">
    <citation type="submission" date="2024-04" db="EMBL/GenBank/DDBJ databases">
        <title>Aurantiacibacter sp. DGU6 16S ribosomal RNA gene Genome sequencing and assembly.</title>
        <authorList>
            <person name="Park S."/>
        </authorList>
    </citation>
    <scope>NUCLEOTIDE SEQUENCE [LARGE SCALE GENOMIC DNA]</scope>
    <source>
        <strain evidence="12 13">DGU6</strain>
    </source>
</reference>
<dbReference type="PRINTS" id="PR00344">
    <property type="entry name" value="BCTRLSENSOR"/>
</dbReference>
<evidence type="ECO:0000256" key="8">
    <source>
        <dbReference type="ARBA" id="ARBA00023012"/>
    </source>
</evidence>
<dbReference type="InterPro" id="IPR000014">
    <property type="entry name" value="PAS"/>
</dbReference>
<keyword evidence="6" id="KW-0418">Kinase</keyword>
<evidence type="ECO:0000256" key="3">
    <source>
        <dbReference type="ARBA" id="ARBA00022553"/>
    </source>
</evidence>
<keyword evidence="13" id="KW-1185">Reference proteome</keyword>
<keyword evidence="4" id="KW-0808">Transferase</keyword>
<dbReference type="InterPro" id="IPR004358">
    <property type="entry name" value="Sig_transdc_His_kin-like_C"/>
</dbReference>
<name>A0ABU9IF26_9SPHN</name>
<dbReference type="CDD" id="cd00082">
    <property type="entry name" value="HisKA"/>
    <property type="match status" value="1"/>
</dbReference>
<dbReference type="SUPFAM" id="SSF47384">
    <property type="entry name" value="Homodimeric domain of signal transducing histidine kinase"/>
    <property type="match status" value="1"/>
</dbReference>
<evidence type="ECO:0000256" key="5">
    <source>
        <dbReference type="ARBA" id="ARBA00022741"/>
    </source>
</evidence>
<evidence type="ECO:0000256" key="7">
    <source>
        <dbReference type="ARBA" id="ARBA00022840"/>
    </source>
</evidence>
<keyword evidence="5" id="KW-0547">Nucleotide-binding</keyword>
<dbReference type="SMART" id="SM00448">
    <property type="entry name" value="REC"/>
    <property type="match status" value="1"/>
</dbReference>
<feature type="modified residue" description="4-aspartylphosphate" evidence="9">
    <location>
        <position position="557"/>
    </location>
</feature>
<evidence type="ECO:0000256" key="2">
    <source>
        <dbReference type="ARBA" id="ARBA00012438"/>
    </source>
</evidence>
<dbReference type="InterPro" id="IPR036097">
    <property type="entry name" value="HisK_dim/P_sf"/>
</dbReference>
<keyword evidence="8" id="KW-0902">Two-component regulatory system</keyword>
<dbReference type="EC" id="2.7.13.3" evidence="2"/>
<evidence type="ECO:0000256" key="6">
    <source>
        <dbReference type="ARBA" id="ARBA00022777"/>
    </source>
</evidence>
<dbReference type="EMBL" id="JBBYHV010000002">
    <property type="protein sequence ID" value="MEL1251030.1"/>
    <property type="molecule type" value="Genomic_DNA"/>
</dbReference>
<dbReference type="RefSeq" id="WP_341673597.1">
    <property type="nucleotide sequence ID" value="NZ_JBBYHV010000002.1"/>
</dbReference>
<dbReference type="NCBIfam" id="TIGR00229">
    <property type="entry name" value="sensory_box"/>
    <property type="match status" value="1"/>
</dbReference>
<dbReference type="InterPro" id="IPR001789">
    <property type="entry name" value="Sig_transdc_resp-reg_receiver"/>
</dbReference>
<evidence type="ECO:0000313" key="12">
    <source>
        <dbReference type="EMBL" id="MEL1251030.1"/>
    </source>
</evidence>
<evidence type="ECO:0000256" key="1">
    <source>
        <dbReference type="ARBA" id="ARBA00000085"/>
    </source>
</evidence>
<dbReference type="Pfam" id="PF00512">
    <property type="entry name" value="HisKA"/>
    <property type="match status" value="1"/>
</dbReference>
<dbReference type="SMART" id="SM00091">
    <property type="entry name" value="PAS"/>
    <property type="match status" value="2"/>
</dbReference>
<keyword evidence="3 9" id="KW-0597">Phosphoprotein</keyword>